<dbReference type="GO" id="GO:0005886">
    <property type="term" value="C:plasma membrane"/>
    <property type="evidence" value="ECO:0007669"/>
    <property type="project" value="TreeGrafter"/>
</dbReference>
<dbReference type="InterPro" id="IPR050469">
    <property type="entry name" value="Diguanylate_Cyclase"/>
</dbReference>
<dbReference type="GO" id="GO:0043709">
    <property type="term" value="P:cell adhesion involved in single-species biofilm formation"/>
    <property type="evidence" value="ECO:0007669"/>
    <property type="project" value="TreeGrafter"/>
</dbReference>
<dbReference type="SMART" id="SM00267">
    <property type="entry name" value="GGDEF"/>
    <property type="match status" value="1"/>
</dbReference>
<dbReference type="SUPFAM" id="SSF55073">
    <property type="entry name" value="Nucleotide cyclase"/>
    <property type="match status" value="1"/>
</dbReference>
<gene>
    <name evidence="3" type="ORF">EBN03_23255</name>
</gene>
<dbReference type="PANTHER" id="PTHR45138:SF9">
    <property type="entry name" value="DIGUANYLATE CYCLASE DGCM-RELATED"/>
    <property type="match status" value="1"/>
</dbReference>
<feature type="transmembrane region" description="Helical" evidence="1">
    <location>
        <begin position="64"/>
        <end position="82"/>
    </location>
</feature>
<dbReference type="AlphaFoldDB" id="A0A3M2KY84"/>
<dbReference type="InterPro" id="IPR000160">
    <property type="entry name" value="GGDEF_dom"/>
</dbReference>
<evidence type="ECO:0000259" key="2">
    <source>
        <dbReference type="PROSITE" id="PS50887"/>
    </source>
</evidence>
<dbReference type="CDD" id="cd01949">
    <property type="entry name" value="GGDEF"/>
    <property type="match status" value="1"/>
</dbReference>
<accession>A0A3M2KY84</accession>
<feature type="transmembrane region" description="Helical" evidence="1">
    <location>
        <begin position="138"/>
        <end position="157"/>
    </location>
</feature>
<feature type="transmembrane region" description="Helical" evidence="1">
    <location>
        <begin position="33"/>
        <end position="52"/>
    </location>
</feature>
<feature type="domain" description="GGDEF" evidence="2">
    <location>
        <begin position="224"/>
        <end position="351"/>
    </location>
</feature>
<comment type="caution">
    <text evidence="3">The sequence shown here is derived from an EMBL/GenBank/DDBJ whole genome shotgun (WGS) entry which is preliminary data.</text>
</comment>
<dbReference type="GO" id="GO:1902201">
    <property type="term" value="P:negative regulation of bacterial-type flagellum-dependent cell motility"/>
    <property type="evidence" value="ECO:0007669"/>
    <property type="project" value="TreeGrafter"/>
</dbReference>
<name>A0A3M2KY84_9NOCA</name>
<proteinExistence type="predicted"/>
<dbReference type="InterPro" id="IPR029787">
    <property type="entry name" value="Nucleotide_cyclase"/>
</dbReference>
<dbReference type="GO" id="GO:0052621">
    <property type="term" value="F:diguanylate cyclase activity"/>
    <property type="evidence" value="ECO:0007669"/>
    <property type="project" value="TreeGrafter"/>
</dbReference>
<dbReference type="Proteomes" id="UP000279275">
    <property type="component" value="Unassembled WGS sequence"/>
</dbReference>
<evidence type="ECO:0000313" key="3">
    <source>
        <dbReference type="EMBL" id="RMI30221.1"/>
    </source>
</evidence>
<evidence type="ECO:0000256" key="1">
    <source>
        <dbReference type="SAM" id="Phobius"/>
    </source>
</evidence>
<keyword evidence="1" id="KW-1133">Transmembrane helix</keyword>
<dbReference type="PROSITE" id="PS50887">
    <property type="entry name" value="GGDEF"/>
    <property type="match status" value="1"/>
</dbReference>
<reference evidence="3 4" key="1">
    <citation type="submission" date="2018-10" db="EMBL/GenBank/DDBJ databases">
        <title>Isolation from cow dung.</title>
        <authorList>
            <person name="Ling L."/>
        </authorList>
    </citation>
    <scope>NUCLEOTIDE SEQUENCE [LARGE SCALE GENOMIC DNA]</scope>
    <source>
        <strain evidence="3 4">NEAU-LL90</strain>
    </source>
</reference>
<dbReference type="Pfam" id="PF00990">
    <property type="entry name" value="GGDEF"/>
    <property type="match status" value="1"/>
</dbReference>
<sequence length="355" mass="38295">MKPVKIVSEWWHDPLDYRWLIRTLDARGALSPIKGVVAGGGVILAAICLLNWESATGPAVVGRLVPIVAMAASLLWAVYWWLAPWPSERVSLLLVAGSDVLITLGCLAGNDRLYGWLLAIALIVTGGYLTVFHGPRILAVHTAWSLLSVSALAWLTVDYGDGDLTLAGSAVLVMASVMVGLLPALHFAYWALRMDALTDPLTGLLNRRGLVYYVSARFRRDDRRPICLMSLDLDRFKAVNDTYGHTAGDRVLVRIAACLRSACPPGGVVARTGGEEFVVCADVWPEATVAAAERLRLAIEASSDPVTASIGVVVADPDSPRRDLEIMLRESDSAMYRGKQLGGNAVVLADRPDEV</sequence>
<dbReference type="Gene3D" id="3.30.70.270">
    <property type="match status" value="1"/>
</dbReference>
<evidence type="ECO:0000313" key="4">
    <source>
        <dbReference type="Proteomes" id="UP000279275"/>
    </source>
</evidence>
<feature type="transmembrane region" description="Helical" evidence="1">
    <location>
        <begin position="169"/>
        <end position="192"/>
    </location>
</feature>
<keyword evidence="1" id="KW-0812">Transmembrane</keyword>
<dbReference type="InterPro" id="IPR043128">
    <property type="entry name" value="Rev_trsase/Diguanyl_cyclase"/>
</dbReference>
<keyword evidence="1" id="KW-0472">Membrane</keyword>
<keyword evidence="4" id="KW-1185">Reference proteome</keyword>
<dbReference type="PANTHER" id="PTHR45138">
    <property type="entry name" value="REGULATORY COMPONENTS OF SENSORY TRANSDUCTION SYSTEM"/>
    <property type="match status" value="1"/>
</dbReference>
<dbReference type="NCBIfam" id="TIGR00254">
    <property type="entry name" value="GGDEF"/>
    <property type="match status" value="1"/>
</dbReference>
<protein>
    <submittedName>
        <fullName evidence="3">GGDEF domain-containing protein</fullName>
    </submittedName>
</protein>
<dbReference type="EMBL" id="RFFH01000011">
    <property type="protein sequence ID" value="RMI30221.1"/>
    <property type="molecule type" value="Genomic_DNA"/>
</dbReference>
<feature type="transmembrane region" description="Helical" evidence="1">
    <location>
        <begin position="113"/>
        <end position="131"/>
    </location>
</feature>
<organism evidence="3 4">
    <name type="scientific">Nocardia stercoris</name>
    <dbReference type="NCBI Taxonomy" id="2483361"/>
    <lineage>
        <taxon>Bacteria</taxon>
        <taxon>Bacillati</taxon>
        <taxon>Actinomycetota</taxon>
        <taxon>Actinomycetes</taxon>
        <taxon>Mycobacteriales</taxon>
        <taxon>Nocardiaceae</taxon>
        <taxon>Nocardia</taxon>
    </lineage>
</organism>
<dbReference type="OrthoDB" id="23692at2"/>